<dbReference type="EMBL" id="GBRH01267049">
    <property type="protein sequence ID" value="JAD30846.1"/>
    <property type="molecule type" value="Transcribed_RNA"/>
</dbReference>
<proteinExistence type="predicted"/>
<reference evidence="2" key="1">
    <citation type="submission" date="2014-09" db="EMBL/GenBank/DDBJ databases">
        <authorList>
            <person name="Magalhaes I.L.F."/>
            <person name="Oliveira U."/>
            <person name="Santos F.R."/>
            <person name="Vidigal T.H.D.A."/>
            <person name="Brescovit A.D."/>
            <person name="Santos A.J."/>
        </authorList>
    </citation>
    <scope>NUCLEOTIDE SEQUENCE</scope>
    <source>
        <tissue evidence="2">Shoot tissue taken approximately 20 cm above the soil surface</tissue>
    </source>
</reference>
<dbReference type="AlphaFoldDB" id="A0A0A8YW76"/>
<evidence type="ECO:0000256" key="1">
    <source>
        <dbReference type="SAM" id="MobiDB-lite"/>
    </source>
</evidence>
<organism evidence="2">
    <name type="scientific">Arundo donax</name>
    <name type="common">Giant reed</name>
    <name type="synonym">Donax arundinaceus</name>
    <dbReference type="NCBI Taxonomy" id="35708"/>
    <lineage>
        <taxon>Eukaryota</taxon>
        <taxon>Viridiplantae</taxon>
        <taxon>Streptophyta</taxon>
        <taxon>Embryophyta</taxon>
        <taxon>Tracheophyta</taxon>
        <taxon>Spermatophyta</taxon>
        <taxon>Magnoliopsida</taxon>
        <taxon>Liliopsida</taxon>
        <taxon>Poales</taxon>
        <taxon>Poaceae</taxon>
        <taxon>PACMAD clade</taxon>
        <taxon>Arundinoideae</taxon>
        <taxon>Arundineae</taxon>
        <taxon>Arundo</taxon>
    </lineage>
</organism>
<reference evidence="2" key="2">
    <citation type="journal article" date="2015" name="Data Brief">
        <title>Shoot transcriptome of the giant reed, Arundo donax.</title>
        <authorList>
            <person name="Barrero R.A."/>
            <person name="Guerrero F.D."/>
            <person name="Moolhuijzen P."/>
            <person name="Goolsby J.A."/>
            <person name="Tidwell J."/>
            <person name="Bellgard S.E."/>
            <person name="Bellgard M.I."/>
        </authorList>
    </citation>
    <scope>NUCLEOTIDE SEQUENCE</scope>
    <source>
        <tissue evidence="2">Shoot tissue taken approximately 20 cm above the soil surface</tissue>
    </source>
</reference>
<evidence type="ECO:0000313" key="2">
    <source>
        <dbReference type="EMBL" id="JAD30846.1"/>
    </source>
</evidence>
<feature type="region of interest" description="Disordered" evidence="1">
    <location>
        <begin position="1"/>
        <end position="42"/>
    </location>
</feature>
<name>A0A0A8YW76_ARUDO</name>
<protein>
    <submittedName>
        <fullName evidence="2">Uncharacterized protein</fullName>
    </submittedName>
</protein>
<sequence>MCTHPACNPRHLSSSPRWPAPPPASRYSRTRRRAPCTHPPSA</sequence>
<accession>A0A0A8YW76</accession>